<accession>A0ABR0R4P4</accession>
<comment type="caution">
    <text evidence="2">The sequence shown here is derived from an EMBL/GenBank/DDBJ whole genome shotgun (WGS) entry which is preliminary data.</text>
</comment>
<organism evidence="2 3">
    <name type="scientific">Gossypium arboreum</name>
    <name type="common">Tree cotton</name>
    <name type="synonym">Gossypium nanking</name>
    <dbReference type="NCBI Taxonomy" id="29729"/>
    <lineage>
        <taxon>Eukaryota</taxon>
        <taxon>Viridiplantae</taxon>
        <taxon>Streptophyta</taxon>
        <taxon>Embryophyta</taxon>
        <taxon>Tracheophyta</taxon>
        <taxon>Spermatophyta</taxon>
        <taxon>Magnoliopsida</taxon>
        <taxon>eudicotyledons</taxon>
        <taxon>Gunneridae</taxon>
        <taxon>Pentapetalae</taxon>
        <taxon>rosids</taxon>
        <taxon>malvids</taxon>
        <taxon>Malvales</taxon>
        <taxon>Malvaceae</taxon>
        <taxon>Malvoideae</taxon>
        <taxon>Gossypium</taxon>
    </lineage>
</organism>
<gene>
    <name evidence="2" type="ORF">PVK06_002443</name>
</gene>
<feature type="compositionally biased region" description="Basic and acidic residues" evidence="1">
    <location>
        <begin position="88"/>
        <end position="99"/>
    </location>
</feature>
<keyword evidence="3" id="KW-1185">Reference proteome</keyword>
<dbReference type="EMBL" id="JARKNE010000001">
    <property type="protein sequence ID" value="KAK5846171.1"/>
    <property type="molecule type" value="Genomic_DNA"/>
</dbReference>
<proteinExistence type="predicted"/>
<name>A0ABR0R4P4_GOSAR</name>
<reference evidence="2 3" key="1">
    <citation type="submission" date="2023-03" db="EMBL/GenBank/DDBJ databases">
        <title>WGS of Gossypium arboreum.</title>
        <authorList>
            <person name="Yu D."/>
        </authorList>
    </citation>
    <scope>NUCLEOTIDE SEQUENCE [LARGE SCALE GENOMIC DNA]</scope>
    <source>
        <tissue evidence="2">Leaf</tissue>
    </source>
</reference>
<protein>
    <submittedName>
        <fullName evidence="2">Uncharacterized protein</fullName>
    </submittedName>
</protein>
<evidence type="ECO:0000313" key="2">
    <source>
        <dbReference type="EMBL" id="KAK5846171.1"/>
    </source>
</evidence>
<evidence type="ECO:0000313" key="3">
    <source>
        <dbReference type="Proteomes" id="UP001358586"/>
    </source>
</evidence>
<sequence>MVENVDSPTTLWENSHYDISESSIGRHLSVLALDLNHGRQNIKQSSFGGTSNTIDVSGFENEYGNESNVNLVRDPGVDGSKIVLYSELEHVPAEPKDGEKGEDEEEEYP</sequence>
<feature type="compositionally biased region" description="Acidic residues" evidence="1">
    <location>
        <begin position="100"/>
        <end position="109"/>
    </location>
</feature>
<dbReference type="Proteomes" id="UP001358586">
    <property type="component" value="Chromosome 1"/>
</dbReference>
<evidence type="ECO:0000256" key="1">
    <source>
        <dbReference type="SAM" id="MobiDB-lite"/>
    </source>
</evidence>
<feature type="region of interest" description="Disordered" evidence="1">
    <location>
        <begin position="88"/>
        <end position="109"/>
    </location>
</feature>